<dbReference type="PANTHER" id="PTHR13832">
    <property type="entry name" value="PROTEIN PHOSPHATASE 2C"/>
    <property type="match status" value="1"/>
</dbReference>
<dbReference type="InterPro" id="IPR036457">
    <property type="entry name" value="PPM-type-like_dom_sf"/>
</dbReference>
<dbReference type="PROSITE" id="PS51746">
    <property type="entry name" value="PPM_2"/>
    <property type="match status" value="1"/>
</dbReference>
<dbReference type="SUPFAM" id="SSF81606">
    <property type="entry name" value="PP2C-like"/>
    <property type="match status" value="1"/>
</dbReference>
<proteinExistence type="predicted"/>
<gene>
    <name evidence="2" type="ORF">A1s21155_06760</name>
</gene>
<dbReference type="KEGG" id="plak:A1s21155_06760"/>
<evidence type="ECO:0000313" key="2">
    <source>
        <dbReference type="EMBL" id="ASY12614.1"/>
    </source>
</evidence>
<dbReference type="InterPro" id="IPR015655">
    <property type="entry name" value="PP2C"/>
</dbReference>
<organism evidence="2 3">
    <name type="scientific">Candidatus Planktophila dulcis</name>
    <dbReference type="NCBI Taxonomy" id="1884914"/>
    <lineage>
        <taxon>Bacteria</taxon>
        <taxon>Bacillati</taxon>
        <taxon>Actinomycetota</taxon>
        <taxon>Actinomycetes</taxon>
        <taxon>Candidatus Nanopelagicales</taxon>
        <taxon>Candidatus Nanopelagicaceae</taxon>
        <taxon>Candidatus Planktophila</taxon>
    </lineage>
</organism>
<dbReference type="EMBL" id="CP016770">
    <property type="protein sequence ID" value="ASY12614.1"/>
    <property type="molecule type" value="Genomic_DNA"/>
</dbReference>
<dbReference type="Gene3D" id="3.60.40.10">
    <property type="entry name" value="PPM-type phosphatase domain"/>
    <property type="match status" value="1"/>
</dbReference>
<protein>
    <submittedName>
        <fullName evidence="2">PPM family protein phosphatase</fullName>
    </submittedName>
</protein>
<reference evidence="2 3" key="1">
    <citation type="submission" date="2016-07" db="EMBL/GenBank/DDBJ databases">
        <title>High microdiversification within the ubiquitous acI lineage of Actinobacteria.</title>
        <authorList>
            <person name="Neuenschwander S.M."/>
            <person name="Salcher M."/>
            <person name="Ghai R."/>
            <person name="Pernthaler J."/>
        </authorList>
    </citation>
    <scope>NUCLEOTIDE SEQUENCE [LARGE SCALE GENOMIC DNA]</scope>
    <source>
        <strain evidence="2">MMS-21-155</strain>
    </source>
</reference>
<dbReference type="InterPro" id="IPR001932">
    <property type="entry name" value="PPM-type_phosphatase-like_dom"/>
</dbReference>
<evidence type="ECO:0000313" key="3">
    <source>
        <dbReference type="Proteomes" id="UP000217216"/>
    </source>
</evidence>
<dbReference type="CDD" id="cd00143">
    <property type="entry name" value="PP2Cc"/>
    <property type="match status" value="1"/>
</dbReference>
<accession>A0AAC9YWK7</accession>
<dbReference type="SMART" id="SM00331">
    <property type="entry name" value="PP2C_SIG"/>
    <property type="match status" value="1"/>
</dbReference>
<sequence>MSYFATSARSAVGLVRSGNEDSGLASSHLLAVADGMGGHAAGEVASKIAITTLSELSAIFTNPEIDSESADDIYLNASHEIDQALKVEVAENPQLAGMGTTLTSLFLRDNSVALLHIGDSRAYRLRGNSFEQLSVDHTVIQELLNQGAISESDIATHPQRSVLTQVLMGEGNLELPLPVFEGKIKDRYLVCSDGLSSVLTDKEMKSLIKGKDRDEAVNALIDATYINGAPDNVTVVIADLVEEEQPTTTEKIGAAQ</sequence>
<dbReference type="SMART" id="SM00332">
    <property type="entry name" value="PP2Cc"/>
    <property type="match status" value="1"/>
</dbReference>
<name>A0AAC9YWK7_9ACTN</name>
<dbReference type="Pfam" id="PF13672">
    <property type="entry name" value="PP2C_2"/>
    <property type="match status" value="1"/>
</dbReference>
<dbReference type="GO" id="GO:0004722">
    <property type="term" value="F:protein serine/threonine phosphatase activity"/>
    <property type="evidence" value="ECO:0007669"/>
    <property type="project" value="InterPro"/>
</dbReference>
<dbReference type="PANTHER" id="PTHR13832:SF827">
    <property type="entry name" value="PROTEIN PHOSPHATASE 1L"/>
    <property type="match status" value="1"/>
</dbReference>
<dbReference type="GeneID" id="300657868"/>
<dbReference type="RefSeq" id="WP_095692909.1">
    <property type="nucleotide sequence ID" value="NZ_CP016770.1"/>
</dbReference>
<evidence type="ECO:0000259" key="1">
    <source>
        <dbReference type="PROSITE" id="PS51746"/>
    </source>
</evidence>
<dbReference type="AlphaFoldDB" id="A0AAC9YWK7"/>
<feature type="domain" description="PPM-type phosphatase" evidence="1">
    <location>
        <begin position="5"/>
        <end position="240"/>
    </location>
</feature>
<keyword evidence="3" id="KW-1185">Reference proteome</keyword>
<dbReference type="Proteomes" id="UP000217216">
    <property type="component" value="Chromosome"/>
</dbReference>